<protein>
    <submittedName>
        <fullName evidence="1">Uncharacterized protein</fullName>
    </submittedName>
</protein>
<organism evidence="1 2">
    <name type="scientific">Orchesella cincta</name>
    <name type="common">Springtail</name>
    <name type="synonym">Podura cincta</name>
    <dbReference type="NCBI Taxonomy" id="48709"/>
    <lineage>
        <taxon>Eukaryota</taxon>
        <taxon>Metazoa</taxon>
        <taxon>Ecdysozoa</taxon>
        <taxon>Arthropoda</taxon>
        <taxon>Hexapoda</taxon>
        <taxon>Collembola</taxon>
        <taxon>Entomobryomorpha</taxon>
        <taxon>Entomobryoidea</taxon>
        <taxon>Orchesellidae</taxon>
        <taxon>Orchesellinae</taxon>
        <taxon>Orchesella</taxon>
    </lineage>
</organism>
<dbReference type="EMBL" id="LJIJ01001227">
    <property type="protein sequence ID" value="ODM92445.1"/>
    <property type="molecule type" value="Genomic_DNA"/>
</dbReference>
<dbReference type="Proteomes" id="UP000094527">
    <property type="component" value="Unassembled WGS sequence"/>
</dbReference>
<name>A0A1D2MHJ4_ORCCI</name>
<sequence>MCGFVKEDIRRSCWPRWIF</sequence>
<accession>A0A1D2MHJ4</accession>
<dbReference type="AlphaFoldDB" id="A0A1D2MHJ4"/>
<gene>
    <name evidence="1" type="ORF">Ocin01_14237</name>
</gene>
<proteinExistence type="predicted"/>
<keyword evidence="2" id="KW-1185">Reference proteome</keyword>
<reference evidence="1 2" key="1">
    <citation type="journal article" date="2016" name="Genome Biol. Evol.">
        <title>Gene Family Evolution Reflects Adaptation to Soil Environmental Stressors in the Genome of the Collembolan Orchesella cincta.</title>
        <authorList>
            <person name="Faddeeva-Vakhrusheva A."/>
            <person name="Derks M.F."/>
            <person name="Anvar S.Y."/>
            <person name="Agamennone V."/>
            <person name="Suring W."/>
            <person name="Smit S."/>
            <person name="van Straalen N.M."/>
            <person name="Roelofs D."/>
        </authorList>
    </citation>
    <scope>NUCLEOTIDE SEQUENCE [LARGE SCALE GENOMIC DNA]</scope>
    <source>
        <tissue evidence="1">Mixed pool</tissue>
    </source>
</reference>
<evidence type="ECO:0000313" key="1">
    <source>
        <dbReference type="EMBL" id="ODM92445.1"/>
    </source>
</evidence>
<comment type="caution">
    <text evidence="1">The sequence shown here is derived from an EMBL/GenBank/DDBJ whole genome shotgun (WGS) entry which is preliminary data.</text>
</comment>
<evidence type="ECO:0000313" key="2">
    <source>
        <dbReference type="Proteomes" id="UP000094527"/>
    </source>
</evidence>